<evidence type="ECO:0000313" key="2">
    <source>
        <dbReference type="EMBL" id="OGG13101.1"/>
    </source>
</evidence>
<name>A0A1F5ZL04_9BACT</name>
<organism evidence="2 3">
    <name type="scientific">Candidatus Gottesmanbacteria bacterium RIFCSPHIGHO2_01_FULL_46_14</name>
    <dbReference type="NCBI Taxonomy" id="1798380"/>
    <lineage>
        <taxon>Bacteria</taxon>
        <taxon>Candidatus Gottesmaniibacteriota</taxon>
    </lineage>
</organism>
<dbReference type="AlphaFoldDB" id="A0A1F5ZL04"/>
<accession>A0A1F5ZL04</accession>
<dbReference type="Pfam" id="PF09527">
    <property type="entry name" value="ATPase_gene1"/>
    <property type="match status" value="1"/>
</dbReference>
<comment type="caution">
    <text evidence="2">The sequence shown here is derived from an EMBL/GenBank/DDBJ whole genome shotgun (WGS) entry which is preliminary data.</text>
</comment>
<gene>
    <name evidence="2" type="ORF">A2875_00155</name>
</gene>
<evidence type="ECO:0008006" key="4">
    <source>
        <dbReference type="Google" id="ProtNLM"/>
    </source>
</evidence>
<feature type="transmembrane region" description="Helical" evidence="1">
    <location>
        <begin position="70"/>
        <end position="90"/>
    </location>
</feature>
<reference evidence="2 3" key="1">
    <citation type="journal article" date="2016" name="Nat. Commun.">
        <title>Thousands of microbial genomes shed light on interconnected biogeochemical processes in an aquifer system.</title>
        <authorList>
            <person name="Anantharaman K."/>
            <person name="Brown C.T."/>
            <person name="Hug L.A."/>
            <person name="Sharon I."/>
            <person name="Castelle C.J."/>
            <person name="Probst A.J."/>
            <person name="Thomas B.C."/>
            <person name="Singh A."/>
            <person name="Wilkins M.J."/>
            <person name="Karaoz U."/>
            <person name="Brodie E.L."/>
            <person name="Williams K.H."/>
            <person name="Hubbard S.S."/>
            <person name="Banfield J.F."/>
        </authorList>
    </citation>
    <scope>NUCLEOTIDE SEQUENCE [LARGE SCALE GENOMIC DNA]</scope>
</reference>
<dbReference type="InterPro" id="IPR032820">
    <property type="entry name" value="ATPase_put"/>
</dbReference>
<proteinExistence type="predicted"/>
<dbReference type="EMBL" id="MFJJ01000048">
    <property type="protein sequence ID" value="OGG13101.1"/>
    <property type="molecule type" value="Genomic_DNA"/>
</dbReference>
<evidence type="ECO:0000256" key="1">
    <source>
        <dbReference type="SAM" id="Phobius"/>
    </source>
</evidence>
<keyword evidence="1" id="KW-0472">Membrane</keyword>
<dbReference type="Proteomes" id="UP000177416">
    <property type="component" value="Unassembled WGS sequence"/>
</dbReference>
<keyword evidence="1" id="KW-0812">Transmembrane</keyword>
<keyword evidence="1" id="KW-1133">Transmembrane helix</keyword>
<feature type="transmembrane region" description="Helical" evidence="1">
    <location>
        <begin position="36"/>
        <end position="58"/>
    </location>
</feature>
<evidence type="ECO:0000313" key="3">
    <source>
        <dbReference type="Proteomes" id="UP000177416"/>
    </source>
</evidence>
<protein>
    <recommendedName>
        <fullName evidence="4">AtpZ/AtpI family protein</fullName>
    </recommendedName>
</protein>
<sequence>MQHSKRTEKFNLVLEDGIAGTHPRTSQKSRGTSSSWYYFGLVGQIGFSIAVPIAGGAIGGSFIDQYFHTYPRWTLGLLMLGVVVSVVTFYQTIKTLLKK</sequence>